<keyword evidence="2" id="KW-1185">Reference proteome</keyword>
<accession>A0A9Q1GKU9</accession>
<dbReference type="EMBL" id="JAKOGI010002972">
    <property type="protein sequence ID" value="KAJ8421021.1"/>
    <property type="molecule type" value="Genomic_DNA"/>
</dbReference>
<evidence type="ECO:0000313" key="1">
    <source>
        <dbReference type="EMBL" id="KAJ8421021.1"/>
    </source>
</evidence>
<dbReference type="Proteomes" id="UP001153076">
    <property type="component" value="Unassembled WGS sequence"/>
</dbReference>
<comment type="caution">
    <text evidence="1">The sequence shown here is derived from an EMBL/GenBank/DDBJ whole genome shotgun (WGS) entry which is preliminary data.</text>
</comment>
<gene>
    <name evidence="1" type="ORF">Cgig2_020047</name>
</gene>
<sequence>MLLKGWKENQWSHSKKDKYFVNLVGKRATMTVIVLQNYHLNVRLVSWVKEELSKLQNLIIRNQPMKNAKVLRTLSKSGYLFARRRFYNLEEHEKFYKSYAHHLGFSVHKSFFKKSKEGAQKYSELIFFHQNIMILKEVVSVLKEGRRNQRSNNKKDKYFVKFMDNKATMIVIVLQNFHLNVR</sequence>
<organism evidence="1 2">
    <name type="scientific">Carnegiea gigantea</name>
    <dbReference type="NCBI Taxonomy" id="171969"/>
    <lineage>
        <taxon>Eukaryota</taxon>
        <taxon>Viridiplantae</taxon>
        <taxon>Streptophyta</taxon>
        <taxon>Embryophyta</taxon>
        <taxon>Tracheophyta</taxon>
        <taxon>Spermatophyta</taxon>
        <taxon>Magnoliopsida</taxon>
        <taxon>eudicotyledons</taxon>
        <taxon>Gunneridae</taxon>
        <taxon>Pentapetalae</taxon>
        <taxon>Caryophyllales</taxon>
        <taxon>Cactineae</taxon>
        <taxon>Cactaceae</taxon>
        <taxon>Cactoideae</taxon>
        <taxon>Echinocereeae</taxon>
        <taxon>Carnegiea</taxon>
    </lineage>
</organism>
<name>A0A9Q1GKU9_9CARY</name>
<proteinExistence type="predicted"/>
<protein>
    <submittedName>
        <fullName evidence="1">Uncharacterized protein</fullName>
    </submittedName>
</protein>
<dbReference type="AlphaFoldDB" id="A0A9Q1GKU9"/>
<evidence type="ECO:0000313" key="2">
    <source>
        <dbReference type="Proteomes" id="UP001153076"/>
    </source>
</evidence>
<reference evidence="1" key="1">
    <citation type="submission" date="2022-04" db="EMBL/GenBank/DDBJ databases">
        <title>Carnegiea gigantea Genome sequencing and assembly v2.</title>
        <authorList>
            <person name="Copetti D."/>
            <person name="Sanderson M.J."/>
            <person name="Burquez A."/>
            <person name="Wojciechowski M.F."/>
        </authorList>
    </citation>
    <scope>NUCLEOTIDE SEQUENCE</scope>
    <source>
        <strain evidence="1">SGP5-SGP5p</strain>
        <tissue evidence="1">Aerial part</tissue>
    </source>
</reference>